<evidence type="ECO:0008006" key="4">
    <source>
        <dbReference type="Google" id="ProtNLM"/>
    </source>
</evidence>
<accession>A0A2R8BZJ7</accession>
<dbReference type="AlphaFoldDB" id="A0A2R8BZJ7"/>
<feature type="transmembrane region" description="Helical" evidence="1">
    <location>
        <begin position="379"/>
        <end position="398"/>
    </location>
</feature>
<feature type="transmembrane region" description="Helical" evidence="1">
    <location>
        <begin position="112"/>
        <end position="134"/>
    </location>
</feature>
<keyword evidence="1" id="KW-1133">Transmembrane helix</keyword>
<reference evidence="2 3" key="1">
    <citation type="submission" date="2018-03" db="EMBL/GenBank/DDBJ databases">
        <authorList>
            <person name="Keele B.F."/>
        </authorList>
    </citation>
    <scope>NUCLEOTIDE SEQUENCE [LARGE SCALE GENOMIC DNA]</scope>
    <source>
        <strain evidence="2 3">CECT 8504</strain>
    </source>
</reference>
<evidence type="ECO:0000313" key="3">
    <source>
        <dbReference type="Proteomes" id="UP000244912"/>
    </source>
</evidence>
<keyword evidence="1" id="KW-0472">Membrane</keyword>
<evidence type="ECO:0000313" key="2">
    <source>
        <dbReference type="EMBL" id="SPJ25516.1"/>
    </source>
</evidence>
<gene>
    <name evidence="2" type="ORF">PAA8504_03367</name>
</gene>
<feature type="transmembrane region" description="Helical" evidence="1">
    <location>
        <begin position="346"/>
        <end position="367"/>
    </location>
</feature>
<dbReference type="Proteomes" id="UP000244912">
    <property type="component" value="Unassembled WGS sequence"/>
</dbReference>
<dbReference type="EMBL" id="ONZF01000009">
    <property type="protein sequence ID" value="SPJ25516.1"/>
    <property type="molecule type" value="Genomic_DNA"/>
</dbReference>
<name>A0A2R8BZJ7_9RHOB</name>
<feature type="transmembrane region" description="Helical" evidence="1">
    <location>
        <begin position="404"/>
        <end position="421"/>
    </location>
</feature>
<feature type="transmembrane region" description="Helical" evidence="1">
    <location>
        <begin position="167"/>
        <end position="183"/>
    </location>
</feature>
<feature type="transmembrane region" description="Helical" evidence="1">
    <location>
        <begin position="19"/>
        <end position="37"/>
    </location>
</feature>
<keyword evidence="1" id="KW-0812">Transmembrane</keyword>
<feature type="transmembrane region" description="Helical" evidence="1">
    <location>
        <begin position="141"/>
        <end position="161"/>
    </location>
</feature>
<keyword evidence="3" id="KW-1185">Reference proteome</keyword>
<evidence type="ECO:0000256" key="1">
    <source>
        <dbReference type="SAM" id="Phobius"/>
    </source>
</evidence>
<protein>
    <recommendedName>
        <fullName evidence="4">Glycosyltransferase RgtA/B/C/D-like domain-containing protein</fullName>
    </recommendedName>
</protein>
<proteinExistence type="predicted"/>
<feature type="transmembrane region" description="Helical" evidence="1">
    <location>
        <begin position="237"/>
        <end position="254"/>
    </location>
</feature>
<organism evidence="2 3">
    <name type="scientific">Palleronia abyssalis</name>
    <dbReference type="NCBI Taxonomy" id="1501240"/>
    <lineage>
        <taxon>Bacteria</taxon>
        <taxon>Pseudomonadati</taxon>
        <taxon>Pseudomonadota</taxon>
        <taxon>Alphaproteobacteria</taxon>
        <taxon>Rhodobacterales</taxon>
        <taxon>Roseobacteraceae</taxon>
        <taxon>Palleronia</taxon>
    </lineage>
</organism>
<sequence length="497" mass="52569">MTGVTAISETRPTLPSPSVAIAGIGAGLYAVFLFLSVRMELPAFGHDFYDQVWLALREGRLDLPARVVRLEGHYTPDGTAHFYHGLAPLMTRALLAPVMAIGQVSLAPFSIWLWAVIGSTLYHAAFLQVVPLAVPRARAIVSLLTWFGGPGILLAGSHAFYHEPIGQAYALGGGFVLIWARAVRAGRMSGAALMGLAALAAACVHARPSLAVAFYAGVVLAAGWALRAGGSRRLAPPLVAISILGVGGGGYLALNEARFGAVSATHGSFEKSDIQYGTVFWGLEDEDDLRPRAFIDHGRLHAGRIVPNALVYAALPPAQMIDANISAQLLHASYTLPRTGFTRIEAPVAGLLFLWTGWIVAASAGIAGLRHAAPGQRMLAGATGIGAILILAYATITLRYLLDLWPFLAALALIGLPRLVCRIGTMSRRRAMVLAVATGIGMGLNLQAATDYRQMFREDPASAFAAWDAASCRARARTASLPASRIGEICRDPRVGT</sequence>
<feature type="transmembrane region" description="Helical" evidence="1">
    <location>
        <begin position="213"/>
        <end position="230"/>
    </location>
</feature>